<name>K4IUJ5_PSYTT</name>
<proteinExistence type="predicted"/>
<dbReference type="Gene3D" id="1.10.287.110">
    <property type="entry name" value="DnaJ domain"/>
    <property type="match status" value="1"/>
</dbReference>
<dbReference type="RefSeq" id="WP_015024713.1">
    <property type="nucleotide sequence ID" value="NC_018721.1"/>
</dbReference>
<evidence type="ECO:0000256" key="1">
    <source>
        <dbReference type="SAM" id="Coils"/>
    </source>
</evidence>
<reference evidence="3" key="1">
    <citation type="submission" date="2006-03" db="EMBL/GenBank/DDBJ databases">
        <authorList>
            <person name="Bowman J."/>
            <person name="Ferriera S."/>
            <person name="Johnson J."/>
            <person name="Kravitz S."/>
            <person name="Halpern A."/>
            <person name="Remington K."/>
            <person name="Beeson K."/>
            <person name="Tran B."/>
            <person name="Rogers Y.-H."/>
            <person name="Friedman R."/>
            <person name="Venter J.C."/>
        </authorList>
    </citation>
    <scope>NUCLEOTIDE SEQUENCE [LARGE SCALE GENOMIC DNA]</scope>
    <source>
        <strain evidence="3">ATCC 700755</strain>
    </source>
</reference>
<dbReference type="AlphaFoldDB" id="K4IUJ5"/>
<evidence type="ECO:0000256" key="2">
    <source>
        <dbReference type="SAM" id="Phobius"/>
    </source>
</evidence>
<dbReference type="SUPFAM" id="SSF46565">
    <property type="entry name" value="Chaperone J-domain"/>
    <property type="match status" value="1"/>
</dbReference>
<accession>K4IUJ5</accession>
<dbReference type="EMBL" id="CP003879">
    <property type="protein sequence ID" value="AFU69140.1"/>
    <property type="molecule type" value="Genomic_DNA"/>
</dbReference>
<gene>
    <name evidence="3" type="ordered locus">P700755_002363</name>
</gene>
<sequence length="141" mass="16787">MNIILIMQNSLEAAKKAIKTSNIESNEEVNWWFWLVIIQFVIILYLIFKPKLTKKQSLKQKLKKESLDNQIDFDNIINSSFNSNEVYDKLKIKCHPDRFPNDKEKNTIAENLFQEITKNKDNIKRLLELKEKAKEELNINF</sequence>
<evidence type="ECO:0000313" key="4">
    <source>
        <dbReference type="Proteomes" id="UP000008514"/>
    </source>
</evidence>
<reference evidence="3" key="2">
    <citation type="submission" date="2012-09" db="EMBL/GenBank/DDBJ databases">
        <title>The complete sequence of Psychroflexus torquis an extreme psychrophile from sea-ice that is stimulated by light.</title>
        <authorList>
            <person name="Feng S."/>
            <person name="Powell S.M."/>
            <person name="Bowman J.P."/>
        </authorList>
    </citation>
    <scope>NUCLEOTIDE SEQUENCE [LARGE SCALE GENOMIC DNA]</scope>
    <source>
        <strain evidence="3">ATCC 700755</strain>
    </source>
</reference>
<feature type="transmembrane region" description="Helical" evidence="2">
    <location>
        <begin position="31"/>
        <end position="48"/>
    </location>
</feature>
<keyword evidence="1" id="KW-0175">Coiled coil</keyword>
<keyword evidence="2" id="KW-1133">Transmembrane helix</keyword>
<keyword evidence="2" id="KW-0472">Membrane</keyword>
<dbReference type="InterPro" id="IPR036869">
    <property type="entry name" value="J_dom_sf"/>
</dbReference>
<keyword evidence="4" id="KW-1185">Reference proteome</keyword>
<evidence type="ECO:0000313" key="3">
    <source>
        <dbReference type="EMBL" id="AFU69140.1"/>
    </source>
</evidence>
<dbReference type="OrthoDB" id="1447419at2"/>
<feature type="coiled-coil region" evidence="1">
    <location>
        <begin position="109"/>
        <end position="140"/>
    </location>
</feature>
<dbReference type="eggNOG" id="ENOG5033KAR">
    <property type="taxonomic scope" value="Bacteria"/>
</dbReference>
<organism evidence="3 4">
    <name type="scientific">Psychroflexus torquis (strain ATCC 700755 / CIP 106069 / ACAM 623)</name>
    <dbReference type="NCBI Taxonomy" id="313595"/>
    <lineage>
        <taxon>Bacteria</taxon>
        <taxon>Pseudomonadati</taxon>
        <taxon>Bacteroidota</taxon>
        <taxon>Flavobacteriia</taxon>
        <taxon>Flavobacteriales</taxon>
        <taxon>Flavobacteriaceae</taxon>
        <taxon>Psychroflexus</taxon>
    </lineage>
</organism>
<dbReference type="Proteomes" id="UP000008514">
    <property type="component" value="Chromosome"/>
</dbReference>
<keyword evidence="2" id="KW-0812">Transmembrane</keyword>
<dbReference type="STRING" id="313595.P700755_002363"/>
<dbReference type="HOGENOM" id="CLU_151860_0_0_10"/>
<protein>
    <submittedName>
        <fullName evidence="3">DnaJ superfamily protein</fullName>
    </submittedName>
</protein>
<dbReference type="KEGG" id="ptq:P700755_002363"/>